<sequence>MHDLYKQKGYSKSWIEQRERGVAARHRLTEEWDNRGAKNGKDYAILTNEIYKTGFGFTAREYKDYKNLSKPQNLRDSMSNMELALTNLVEATAAELHQKNNSYGLDELKRDTKSAGKVVKSARESAEEQLGASVISKENYLN</sequence>
<reference evidence="1 2" key="1">
    <citation type="journal article" date="2018" name="bioRxiv">
        <title>Evidence of independent acquisition and adaption of ultra-small bacteria to human hosts across the highly diverse yet reduced genomes of the phylum Saccharibacteria.</title>
        <authorList>
            <person name="McLean J.S."/>
            <person name="Bor B."/>
            <person name="To T.T."/>
            <person name="Liu Q."/>
            <person name="Kearns K.A."/>
            <person name="Solden L.M."/>
            <person name="Wrighton K.C."/>
            <person name="He X."/>
            <person name="Shi W."/>
        </authorList>
    </citation>
    <scope>NUCLEOTIDE SEQUENCE [LARGE SCALE GENOMIC DNA]</scope>
    <source>
        <strain evidence="1 2">TM7_G3_2_Rum_HOT_351B</strain>
    </source>
</reference>
<reference evidence="1 2" key="2">
    <citation type="journal article" date="2020" name="Cell Rep.">
        <title>Acquisition and Adaptation of Ultra-small Parasitic Reduced Genome Bacteria to Mammalian Hosts.</title>
        <authorList>
            <person name="McLean J.S."/>
            <person name="Bor B."/>
            <person name="Kerns K.A."/>
            <person name="Liu Q."/>
            <person name="To T.T."/>
            <person name="Solden L."/>
            <person name="Hendrickson E.L."/>
            <person name="Wrighton K."/>
            <person name="Shi W."/>
            <person name="He X."/>
        </authorList>
    </citation>
    <scope>NUCLEOTIDE SEQUENCE [LARGE SCALE GENOMIC DNA]</scope>
    <source>
        <strain evidence="1 2">TM7_G3_2_Rum_HOT_351B</strain>
    </source>
</reference>
<name>A0ABY0FP66_9BACT</name>
<evidence type="ECO:0000313" key="2">
    <source>
        <dbReference type="Proteomes" id="UP001191019"/>
    </source>
</evidence>
<organism evidence="1 2">
    <name type="scientific">Candidatus Nanosyncoccus alces</name>
    <dbReference type="NCBI Taxonomy" id="2171997"/>
    <lineage>
        <taxon>Bacteria</taxon>
        <taxon>Candidatus Saccharimonadota</taxon>
        <taxon>Candidatus Nanosyncoccalia</taxon>
        <taxon>Candidatus Nanosyncoccales</taxon>
        <taxon>Candidatus Nanosyncoccaceae</taxon>
        <taxon>Candidatus Nanosyncoccus</taxon>
    </lineage>
</organism>
<dbReference type="EMBL" id="PRLM01000002">
    <property type="protein sequence ID" value="RYC74988.1"/>
    <property type="molecule type" value="Genomic_DNA"/>
</dbReference>
<accession>A0ABY0FP66</accession>
<dbReference type="Proteomes" id="UP001191019">
    <property type="component" value="Unassembled WGS sequence"/>
</dbReference>
<evidence type="ECO:0000313" key="1">
    <source>
        <dbReference type="EMBL" id="RYC74988.1"/>
    </source>
</evidence>
<comment type="caution">
    <text evidence="1">The sequence shown here is derived from an EMBL/GenBank/DDBJ whole genome shotgun (WGS) entry which is preliminary data.</text>
</comment>
<gene>
    <name evidence="1" type="ORF">G3RUM_00268</name>
</gene>
<keyword evidence="2" id="KW-1185">Reference proteome</keyword>
<protein>
    <submittedName>
        <fullName evidence="1">Uncharacterized protein</fullName>
    </submittedName>
</protein>
<proteinExistence type="predicted"/>
<dbReference type="RefSeq" id="WP_206660889.1">
    <property type="nucleotide sequence ID" value="NZ_PRLM01000002.1"/>
</dbReference>